<accession>X1QAI8</accession>
<name>X1QAI8_9ZZZZ</name>
<organism evidence="1">
    <name type="scientific">marine sediment metagenome</name>
    <dbReference type="NCBI Taxonomy" id="412755"/>
    <lineage>
        <taxon>unclassified sequences</taxon>
        <taxon>metagenomes</taxon>
        <taxon>ecological metagenomes</taxon>
    </lineage>
</organism>
<sequence length="233" mass="26063">MAGKYTDIIKIDAPSSAAQGKRVDVTVKVKNIDPYWDHVIACVVEVDGLRFIDELQIIRSGETNSYSGAFLMAGGDVTIYAYTYYPEDTEWILDDTAEKDVALTEVFEGTISKKELEYDEAQDSIPVYNIPQGQRGLVHIWGRNDMASNQKMGIWWQVKDPGGKIVEEYAKWEVGWTGPGKAQEFIGGRFNFDKVGTYTIAIQLFMDLEAEAVVDDYYGNLCTVAAAVPEPEF</sequence>
<evidence type="ECO:0000313" key="1">
    <source>
        <dbReference type="EMBL" id="GAI65467.1"/>
    </source>
</evidence>
<reference evidence="1" key="1">
    <citation type="journal article" date="2014" name="Front. Microbiol.">
        <title>High frequency of phylogenetically diverse reductive dehalogenase-homologous genes in deep subseafloor sedimentary metagenomes.</title>
        <authorList>
            <person name="Kawai M."/>
            <person name="Futagami T."/>
            <person name="Toyoda A."/>
            <person name="Takaki Y."/>
            <person name="Nishi S."/>
            <person name="Hori S."/>
            <person name="Arai W."/>
            <person name="Tsubouchi T."/>
            <person name="Morono Y."/>
            <person name="Uchiyama I."/>
            <person name="Ito T."/>
            <person name="Fujiyama A."/>
            <person name="Inagaki F."/>
            <person name="Takami H."/>
        </authorList>
    </citation>
    <scope>NUCLEOTIDE SEQUENCE</scope>
    <source>
        <strain evidence="1">Expedition CK06-06</strain>
    </source>
</reference>
<proteinExistence type="predicted"/>
<feature type="non-terminal residue" evidence="1">
    <location>
        <position position="233"/>
    </location>
</feature>
<dbReference type="AlphaFoldDB" id="X1QAI8"/>
<dbReference type="EMBL" id="BARW01004669">
    <property type="protein sequence ID" value="GAI65467.1"/>
    <property type="molecule type" value="Genomic_DNA"/>
</dbReference>
<protein>
    <submittedName>
        <fullName evidence="1">Uncharacterized protein</fullName>
    </submittedName>
</protein>
<gene>
    <name evidence="1" type="ORF">S12H4_10748</name>
</gene>
<comment type="caution">
    <text evidence="1">The sequence shown here is derived from an EMBL/GenBank/DDBJ whole genome shotgun (WGS) entry which is preliminary data.</text>
</comment>